<sequence length="203" mass="21260">MKRSLGSLAVCAVLVLTSACSGEEDEPGPSAGGSESVSGESASASGEPTTEPSPSQPATPEVEAASGPDLTQTHLTLRAPEGWELTREGDPFSGQASDGLSAIFVTEIEDFGDGILSLRKQAEIARDTGAYLQKPTILDPVEIDGREWYHLAGPTDRIRHVDAFGTSEDGLSYSVDISLNRATFTPAQRQQLVDSVLASISIG</sequence>
<feature type="compositionally biased region" description="Low complexity" evidence="1">
    <location>
        <begin position="28"/>
        <end position="48"/>
    </location>
</feature>
<evidence type="ECO:0000256" key="2">
    <source>
        <dbReference type="SAM" id="SignalP"/>
    </source>
</evidence>
<evidence type="ECO:0000256" key="1">
    <source>
        <dbReference type="SAM" id="MobiDB-lite"/>
    </source>
</evidence>
<feature type="region of interest" description="Disordered" evidence="1">
    <location>
        <begin position="21"/>
        <end position="74"/>
    </location>
</feature>
<keyword evidence="4" id="KW-1185">Reference proteome</keyword>
<evidence type="ECO:0000313" key="4">
    <source>
        <dbReference type="Proteomes" id="UP000198649"/>
    </source>
</evidence>
<dbReference type="AlphaFoldDB" id="A0A1I3BIP9"/>
<organism evidence="3 4">
    <name type="scientific">Nocardioides psychrotolerans</name>
    <dbReference type="NCBI Taxonomy" id="1005945"/>
    <lineage>
        <taxon>Bacteria</taxon>
        <taxon>Bacillati</taxon>
        <taxon>Actinomycetota</taxon>
        <taxon>Actinomycetes</taxon>
        <taxon>Propionibacteriales</taxon>
        <taxon>Nocardioidaceae</taxon>
        <taxon>Nocardioides</taxon>
    </lineage>
</organism>
<dbReference type="OrthoDB" id="3790979at2"/>
<protein>
    <recommendedName>
        <fullName evidence="5">Lipoprotein LpqN</fullName>
    </recommendedName>
</protein>
<evidence type="ECO:0008006" key="5">
    <source>
        <dbReference type="Google" id="ProtNLM"/>
    </source>
</evidence>
<evidence type="ECO:0000313" key="3">
    <source>
        <dbReference type="EMBL" id="SFH62204.1"/>
    </source>
</evidence>
<name>A0A1I3BIP9_9ACTN</name>
<gene>
    <name evidence="3" type="ORF">SAMN05216561_101163</name>
</gene>
<dbReference type="EMBL" id="FOQG01000001">
    <property type="protein sequence ID" value="SFH62204.1"/>
    <property type="molecule type" value="Genomic_DNA"/>
</dbReference>
<reference evidence="3 4" key="1">
    <citation type="submission" date="2016-10" db="EMBL/GenBank/DDBJ databases">
        <authorList>
            <person name="de Groot N.N."/>
        </authorList>
    </citation>
    <scope>NUCLEOTIDE SEQUENCE [LARGE SCALE GENOMIC DNA]</scope>
    <source>
        <strain evidence="3 4">CGMCC 1.11156</strain>
    </source>
</reference>
<dbReference type="STRING" id="1005945.SAMN05216561_101163"/>
<dbReference type="Proteomes" id="UP000198649">
    <property type="component" value="Unassembled WGS sequence"/>
</dbReference>
<feature type="signal peptide" evidence="2">
    <location>
        <begin position="1"/>
        <end position="22"/>
    </location>
</feature>
<dbReference type="RefSeq" id="WP_091109615.1">
    <property type="nucleotide sequence ID" value="NZ_BKAF01000001.1"/>
</dbReference>
<keyword evidence="2" id="KW-0732">Signal</keyword>
<dbReference type="PROSITE" id="PS51257">
    <property type="entry name" value="PROKAR_LIPOPROTEIN"/>
    <property type="match status" value="1"/>
</dbReference>
<proteinExistence type="predicted"/>
<accession>A0A1I3BIP9</accession>
<feature type="chain" id="PRO_5038682913" description="Lipoprotein LpqN" evidence="2">
    <location>
        <begin position="23"/>
        <end position="203"/>
    </location>
</feature>